<dbReference type="OrthoDB" id="6538337at2"/>
<proteinExistence type="predicted"/>
<dbReference type="RefSeq" id="WP_119937369.1">
    <property type="nucleotide sequence ID" value="NZ_CP043342.1"/>
</dbReference>
<dbReference type="Pfam" id="PF07037">
    <property type="entry name" value="YfeC-like"/>
    <property type="match status" value="1"/>
</dbReference>
<accession>A0A428LL73</accession>
<dbReference type="EMBL" id="RWHU01000007">
    <property type="protein sequence ID" value="RSK65120.1"/>
    <property type="molecule type" value="Genomic_DNA"/>
</dbReference>
<dbReference type="SUPFAM" id="SSF46955">
    <property type="entry name" value="Putative DNA-binding domain"/>
    <property type="match status" value="1"/>
</dbReference>
<dbReference type="Proteomes" id="UP000276389">
    <property type="component" value="Unassembled WGS sequence"/>
</dbReference>
<evidence type="ECO:0000313" key="2">
    <source>
        <dbReference type="Proteomes" id="UP000276389"/>
    </source>
</evidence>
<evidence type="ECO:0000313" key="1">
    <source>
        <dbReference type="EMBL" id="RSK65120.1"/>
    </source>
</evidence>
<protein>
    <recommendedName>
        <fullName evidence="3">DNA-binding transcriptional regulator</fullName>
    </recommendedName>
</protein>
<evidence type="ECO:0008006" key="3">
    <source>
        <dbReference type="Google" id="ProtNLM"/>
    </source>
</evidence>
<dbReference type="InterPro" id="IPR009061">
    <property type="entry name" value="DNA-bd_dom_put_sf"/>
</dbReference>
<gene>
    <name evidence="1" type="ORF">EJE24_17395</name>
</gene>
<dbReference type="AlphaFoldDB" id="A0A428LL73"/>
<organism evidence="1 2">
    <name type="scientific">Enterobacter huaxiensis</name>
    <dbReference type="NCBI Taxonomy" id="2494702"/>
    <lineage>
        <taxon>Bacteria</taxon>
        <taxon>Pseudomonadati</taxon>
        <taxon>Pseudomonadota</taxon>
        <taxon>Gammaproteobacteria</taxon>
        <taxon>Enterobacterales</taxon>
        <taxon>Enterobacteriaceae</taxon>
        <taxon>Enterobacter</taxon>
    </lineage>
</organism>
<dbReference type="InterPro" id="IPR010982">
    <property type="entry name" value="Lambda_DNA-bd_dom_sf"/>
</dbReference>
<dbReference type="InterPro" id="IPR010749">
    <property type="entry name" value="YfeC-like"/>
</dbReference>
<sequence length="128" mass="14562">MKRLRSKMTTEELADSLGVARQTVNRWIRQKGWKTEGINGVKGGRARVIHIDARVKEHIISLPAIRHRQAIYQVAETPSLYEVPASSTLLPQIIDSLENMTQVEQERLHILLKREGIQGFLTRLGIAE</sequence>
<reference evidence="1 2" key="1">
    <citation type="submission" date="2018-12" db="EMBL/GenBank/DDBJ databases">
        <title>The Genome Submission of two Enterobacter spp. strains.</title>
        <authorList>
            <person name="Wu W."/>
            <person name="Wei L."/>
            <person name="Feng Y."/>
            <person name="Zong Z."/>
        </authorList>
    </citation>
    <scope>NUCLEOTIDE SEQUENCE [LARGE SCALE GENOMIC DNA]</scope>
    <source>
        <strain evidence="1 2">WCHEHu045002</strain>
    </source>
</reference>
<dbReference type="Gene3D" id="1.10.260.40">
    <property type="entry name" value="lambda repressor-like DNA-binding domains"/>
    <property type="match status" value="1"/>
</dbReference>
<name>A0A428LL73_9ENTR</name>
<dbReference type="GO" id="GO:0003677">
    <property type="term" value="F:DNA binding"/>
    <property type="evidence" value="ECO:0007669"/>
    <property type="project" value="InterPro"/>
</dbReference>
<comment type="caution">
    <text evidence="1">The sequence shown here is derived from an EMBL/GenBank/DDBJ whole genome shotgun (WGS) entry which is preliminary data.</text>
</comment>